<sequence>MIRFVEQNGHSALDSSNARSPYYMMRRELLTHRAKKRASLHYSCSGSNHQQRNTCTLEHEEIIKEMTSAQFTIFWNSTFIVPKLDKGWIKSLYATQLNDEIPPLHFQCKDLRTTQTLSSIRIGESVLQMEENAPRNPTFTNILHGSNESNLGGSEKYMRFANNQLLERNYPITPVLYELETTNNSFDRDIRTVQSDDLAQEMRA</sequence>
<dbReference type="Proteomes" id="UP000324800">
    <property type="component" value="Unassembled WGS sequence"/>
</dbReference>
<name>A0A5J4VYT1_9EUKA</name>
<dbReference type="AlphaFoldDB" id="A0A5J4VYT1"/>
<reference evidence="1 2" key="1">
    <citation type="submission" date="2019-03" db="EMBL/GenBank/DDBJ databases">
        <title>Single cell metagenomics reveals metabolic interactions within the superorganism composed of flagellate Streblomastix strix and complex community of Bacteroidetes bacteria on its surface.</title>
        <authorList>
            <person name="Treitli S.C."/>
            <person name="Kolisko M."/>
            <person name="Husnik F."/>
            <person name="Keeling P."/>
            <person name="Hampl V."/>
        </authorList>
    </citation>
    <scope>NUCLEOTIDE SEQUENCE [LARGE SCALE GENOMIC DNA]</scope>
    <source>
        <strain evidence="1">ST1C</strain>
    </source>
</reference>
<organism evidence="1 2">
    <name type="scientific">Streblomastix strix</name>
    <dbReference type="NCBI Taxonomy" id="222440"/>
    <lineage>
        <taxon>Eukaryota</taxon>
        <taxon>Metamonada</taxon>
        <taxon>Preaxostyla</taxon>
        <taxon>Oxymonadida</taxon>
        <taxon>Streblomastigidae</taxon>
        <taxon>Streblomastix</taxon>
    </lineage>
</organism>
<accession>A0A5J4VYT1</accession>
<protein>
    <submittedName>
        <fullName evidence="1">Uncharacterized protein</fullName>
    </submittedName>
</protein>
<proteinExistence type="predicted"/>
<comment type="caution">
    <text evidence="1">The sequence shown here is derived from an EMBL/GenBank/DDBJ whole genome shotgun (WGS) entry which is preliminary data.</text>
</comment>
<evidence type="ECO:0000313" key="1">
    <source>
        <dbReference type="EMBL" id="KAA6387463.1"/>
    </source>
</evidence>
<evidence type="ECO:0000313" key="2">
    <source>
        <dbReference type="Proteomes" id="UP000324800"/>
    </source>
</evidence>
<dbReference type="EMBL" id="SNRW01004365">
    <property type="protein sequence ID" value="KAA6387463.1"/>
    <property type="molecule type" value="Genomic_DNA"/>
</dbReference>
<gene>
    <name evidence="1" type="ORF">EZS28_017011</name>
</gene>